<dbReference type="PROSITE" id="PS01230">
    <property type="entry name" value="TRMA_1"/>
    <property type="match status" value="1"/>
</dbReference>
<dbReference type="Pfam" id="PF05958">
    <property type="entry name" value="tRNA_U5-meth_tr"/>
    <property type="match status" value="1"/>
</dbReference>
<dbReference type="Gene3D" id="2.40.50.1070">
    <property type="match status" value="1"/>
</dbReference>
<dbReference type="FunFam" id="2.40.50.1070:FF:000003">
    <property type="entry name" value="23S rRNA (Uracil-5-)-methyltransferase RumA"/>
    <property type="match status" value="1"/>
</dbReference>
<feature type="compositionally biased region" description="Basic and acidic residues" evidence="6">
    <location>
        <begin position="28"/>
        <end position="85"/>
    </location>
</feature>
<evidence type="ECO:0000256" key="5">
    <source>
        <dbReference type="PROSITE-ProRule" id="PRU10015"/>
    </source>
</evidence>
<keyword evidence="1 4" id="KW-0489">Methyltransferase</keyword>
<dbReference type="Gene3D" id="3.40.50.150">
    <property type="entry name" value="Vaccinia Virus protein VP39"/>
    <property type="match status" value="1"/>
</dbReference>
<feature type="binding site" evidence="4">
    <location>
        <position position="328"/>
    </location>
    <ligand>
        <name>S-adenosyl-L-methionine</name>
        <dbReference type="ChEBI" id="CHEBI:59789"/>
    </ligand>
</feature>
<evidence type="ECO:0000256" key="2">
    <source>
        <dbReference type="ARBA" id="ARBA00022679"/>
    </source>
</evidence>
<evidence type="ECO:0000313" key="8">
    <source>
        <dbReference type="Proteomes" id="UP000886860"/>
    </source>
</evidence>
<dbReference type="InterPro" id="IPR030390">
    <property type="entry name" value="MeTrfase_TrmA_AS"/>
</dbReference>
<evidence type="ECO:0000256" key="3">
    <source>
        <dbReference type="ARBA" id="ARBA00022691"/>
    </source>
</evidence>
<evidence type="ECO:0000256" key="1">
    <source>
        <dbReference type="ARBA" id="ARBA00022603"/>
    </source>
</evidence>
<accession>A0A9D1KE32</accession>
<feature type="active site" description="Nucleophile" evidence="4">
    <location>
        <position position="424"/>
    </location>
</feature>
<dbReference type="Proteomes" id="UP000886860">
    <property type="component" value="Unassembled WGS sequence"/>
</dbReference>
<dbReference type="EMBL" id="DVKS01000050">
    <property type="protein sequence ID" value="HIT41053.1"/>
    <property type="molecule type" value="Genomic_DNA"/>
</dbReference>
<dbReference type="EC" id="2.1.1.190" evidence="7"/>
<evidence type="ECO:0000256" key="6">
    <source>
        <dbReference type="SAM" id="MobiDB-lite"/>
    </source>
</evidence>
<reference evidence="7" key="1">
    <citation type="submission" date="2020-10" db="EMBL/GenBank/DDBJ databases">
        <authorList>
            <person name="Gilroy R."/>
        </authorList>
    </citation>
    <scope>NUCLEOTIDE SEQUENCE</scope>
    <source>
        <strain evidence="7">CHK123-3438</strain>
    </source>
</reference>
<evidence type="ECO:0000313" key="7">
    <source>
        <dbReference type="EMBL" id="HIT41053.1"/>
    </source>
</evidence>
<name>A0A9D1KE32_9FIRM</name>
<feature type="binding site" evidence="4">
    <location>
        <position position="349"/>
    </location>
    <ligand>
        <name>S-adenosyl-L-methionine</name>
        <dbReference type="ChEBI" id="CHEBI:59789"/>
    </ligand>
</feature>
<dbReference type="GO" id="GO:0070475">
    <property type="term" value="P:rRNA base methylation"/>
    <property type="evidence" value="ECO:0007669"/>
    <property type="project" value="TreeGrafter"/>
</dbReference>
<reference evidence="7" key="2">
    <citation type="journal article" date="2021" name="PeerJ">
        <title>Extensive microbial diversity within the chicken gut microbiome revealed by metagenomics and culture.</title>
        <authorList>
            <person name="Gilroy R."/>
            <person name="Ravi A."/>
            <person name="Getino M."/>
            <person name="Pursley I."/>
            <person name="Horton D.L."/>
            <person name="Alikhan N.F."/>
            <person name="Baker D."/>
            <person name="Gharbi K."/>
            <person name="Hall N."/>
            <person name="Watson M."/>
            <person name="Adriaenssens E.M."/>
            <person name="Foster-Nyarko E."/>
            <person name="Jarju S."/>
            <person name="Secka A."/>
            <person name="Antonio M."/>
            <person name="Oren A."/>
            <person name="Chaudhuri R.R."/>
            <person name="La Ragione R."/>
            <person name="Hildebrand F."/>
            <person name="Pallen M.J."/>
        </authorList>
    </citation>
    <scope>NUCLEOTIDE SEQUENCE</scope>
    <source>
        <strain evidence="7">CHK123-3438</strain>
    </source>
</reference>
<dbReference type="CDD" id="cd02440">
    <property type="entry name" value="AdoMet_MTases"/>
    <property type="match status" value="1"/>
</dbReference>
<dbReference type="InterPro" id="IPR010280">
    <property type="entry name" value="U5_MeTrfase_fam"/>
</dbReference>
<dbReference type="AlphaFoldDB" id="A0A9D1KE32"/>
<dbReference type="InterPro" id="IPR029063">
    <property type="entry name" value="SAM-dependent_MTases_sf"/>
</dbReference>
<feature type="compositionally biased region" description="Basic and acidic residues" evidence="6">
    <location>
        <begin position="11"/>
        <end position="20"/>
    </location>
</feature>
<feature type="binding site" evidence="4">
    <location>
        <position position="397"/>
    </location>
    <ligand>
        <name>S-adenosyl-L-methionine</name>
        <dbReference type="ChEBI" id="CHEBI:59789"/>
    </ligand>
</feature>
<feature type="region of interest" description="Disordered" evidence="6">
    <location>
        <begin position="28"/>
        <end position="94"/>
    </location>
</feature>
<organism evidence="7 8">
    <name type="scientific">Candidatus Caccovicinus merdipullorum</name>
    <dbReference type="NCBI Taxonomy" id="2840724"/>
    <lineage>
        <taxon>Bacteria</taxon>
        <taxon>Bacillati</taxon>
        <taxon>Bacillota</taxon>
        <taxon>Clostridia</taxon>
        <taxon>Eubacteriales</taxon>
        <taxon>Candidatus Caccovicinus</taxon>
    </lineage>
</organism>
<dbReference type="PANTHER" id="PTHR11061">
    <property type="entry name" value="RNA M5U METHYLTRANSFERASE"/>
    <property type="match status" value="1"/>
</dbReference>
<dbReference type="PROSITE" id="PS51687">
    <property type="entry name" value="SAM_MT_RNA_M5U"/>
    <property type="match status" value="1"/>
</dbReference>
<dbReference type="PANTHER" id="PTHR11061:SF30">
    <property type="entry name" value="TRNA (URACIL(54)-C(5))-METHYLTRANSFERASE"/>
    <property type="match status" value="1"/>
</dbReference>
<comment type="similarity">
    <text evidence="4">Belongs to the class I-like SAM-binding methyltransferase superfamily. RNA M5U methyltransferase family.</text>
</comment>
<evidence type="ECO:0000256" key="4">
    <source>
        <dbReference type="PROSITE-ProRule" id="PRU01024"/>
    </source>
</evidence>
<dbReference type="NCBIfam" id="TIGR00479">
    <property type="entry name" value="rumA"/>
    <property type="match status" value="1"/>
</dbReference>
<feature type="binding site" evidence="4">
    <location>
        <position position="299"/>
    </location>
    <ligand>
        <name>S-adenosyl-L-methionine</name>
        <dbReference type="ChEBI" id="CHEBI:59789"/>
    </ligand>
</feature>
<dbReference type="GO" id="GO:0070041">
    <property type="term" value="F:rRNA (uridine-C5-)-methyltransferase activity"/>
    <property type="evidence" value="ECO:0007669"/>
    <property type="project" value="TreeGrafter"/>
</dbReference>
<dbReference type="SUPFAM" id="SSF53335">
    <property type="entry name" value="S-adenosyl-L-methionine-dependent methyltransferases"/>
    <property type="match status" value="1"/>
</dbReference>
<feature type="active site" evidence="5">
    <location>
        <position position="424"/>
    </location>
</feature>
<keyword evidence="2 4" id="KW-0808">Transferase</keyword>
<protein>
    <submittedName>
        <fullName evidence="7">23S rRNA (Uracil(1939)-C(5))-methyltransferase RlmD</fullName>
        <ecNumber evidence="7">2.1.1.190</ecNumber>
    </submittedName>
</protein>
<proteinExistence type="inferred from homology"/>
<sequence length="475" mass="53235">MAGKKTAKNGENQKKDRLERELDQWIADFYRKQDAAPGEGGRKKNGENEKRSRQKADAGKKGGERSTVPEKKERRKEGGPAERRKNTGKNPCPVSNRCGGCQLLHLPYSAQLQQKQKMMEELLKGICRVYPITGMENPWHYRNKVHAVFDHDRKGNPISGVYEAGSHRVVPVEKCLIENEKADEIIGTIRGMLKSFKIRTYDEDTGMGLLRHVLVRCGFSSGQIMVVLVTASPLFPSKKNFLRVLLDKHPEITTVVQNINDKDTSMVLGEREQVLYGKGYIEDQLCGCTFRISSRSFYQVNPVQTEKLYRKAVEEAGLTGRETVLDAYCGIGTIGIIAAPKARRVIGVELNPDAVRDAVINGRTNRRSNIEFYCQDAGMFMQEMRSAGENIDAVFMDPPRSGSTPEFIRAVCESGPRRVVYISCGPQTLARDLRLFTGSGYRVLGAWPFDMFPGTEEHVETIAVLERIGKGKKAE</sequence>
<feature type="region of interest" description="Disordered" evidence="6">
    <location>
        <begin position="1"/>
        <end position="20"/>
    </location>
</feature>
<comment type="caution">
    <text evidence="7">The sequence shown here is derived from an EMBL/GenBank/DDBJ whole genome shotgun (WGS) entry which is preliminary data.</text>
</comment>
<keyword evidence="3 4" id="KW-0949">S-adenosyl-L-methionine</keyword>
<gene>
    <name evidence="7" type="primary">rlmD</name>
    <name evidence="7" type="ORF">IAB60_02960</name>
</gene>